<dbReference type="Gene3D" id="1.10.8.1180">
    <property type="match status" value="1"/>
</dbReference>
<evidence type="ECO:0000259" key="2">
    <source>
        <dbReference type="Pfam" id="PF17948"/>
    </source>
</evidence>
<reference evidence="3 4" key="1">
    <citation type="journal article" date="2005" name="Int. J. Syst. Evol. Microbiol.">
        <title>Nitrincola lacisaponensis gen. nov., sp. nov., a novel alkaliphilic bacterium isolated from an alkaline, saline lake.</title>
        <authorList>
            <person name="Dimitriu P.A."/>
            <person name="Shukla S.K."/>
            <person name="Conradt J."/>
            <person name="Marquez M.C."/>
            <person name="Ventosa A."/>
            <person name="Maglia A."/>
            <person name="Peyton B.M."/>
            <person name="Pinkart H.C."/>
            <person name="Mormile M.R."/>
        </authorList>
    </citation>
    <scope>NUCLEOTIDE SEQUENCE [LARGE SCALE GENOMIC DNA]</scope>
    <source>
        <strain evidence="3 4">4CA</strain>
    </source>
</reference>
<feature type="compositionally biased region" description="Pro residues" evidence="1">
    <location>
        <begin position="115"/>
        <end position="138"/>
    </location>
</feature>
<dbReference type="EMBL" id="JMSZ01000016">
    <property type="protein sequence ID" value="KDE40687.1"/>
    <property type="molecule type" value="Genomic_DNA"/>
</dbReference>
<dbReference type="Pfam" id="PF17948">
    <property type="entry name" value="DnaT"/>
    <property type="match status" value="1"/>
</dbReference>
<organism evidence="3 4">
    <name type="scientific">Nitrincola lacisaponensis</name>
    <dbReference type="NCBI Taxonomy" id="267850"/>
    <lineage>
        <taxon>Bacteria</taxon>
        <taxon>Pseudomonadati</taxon>
        <taxon>Pseudomonadota</taxon>
        <taxon>Gammaproteobacteria</taxon>
        <taxon>Oceanospirillales</taxon>
        <taxon>Oceanospirillaceae</taxon>
        <taxon>Nitrincola</taxon>
    </lineage>
</organism>
<sequence>MSELFPERPVLFYPSLALRYGADEALLLSILDELFRQQALAEGGVDTLLLAPSLCQMLAPFWPAARFSVTLGSLERQGLIQAQQGHNGTLRIQRRQAAVPNAVPAAEAVSVSKPEPGPEPRPASLPVYDTPPPSPAPAPGRTRGPAPMFGGNAGWRRGKNELEQIFDWHEERNQRLMPMTMGWQPGEAFHDMLSRQAIPSEFAQQCLDEFVLYWLDKDRKETNWDQKFLAWVKREWVRKQSRDSAGRSEEQQPLGQLNENTRRDTRENRKRVTAAIMDIKDTDW</sequence>
<dbReference type="AlphaFoldDB" id="A0A063Y8G7"/>
<feature type="region of interest" description="Disordered" evidence="1">
    <location>
        <begin position="103"/>
        <end position="154"/>
    </location>
</feature>
<name>A0A063Y8G7_9GAMM</name>
<dbReference type="OrthoDB" id="5718012at2"/>
<evidence type="ECO:0000313" key="3">
    <source>
        <dbReference type="EMBL" id="KDE40687.1"/>
    </source>
</evidence>
<proteinExistence type="predicted"/>
<dbReference type="STRING" id="267850.ADINL_1279"/>
<feature type="compositionally biased region" description="Basic and acidic residues" evidence="1">
    <location>
        <begin position="241"/>
        <end position="250"/>
    </location>
</feature>
<dbReference type="Proteomes" id="UP000027318">
    <property type="component" value="Unassembled WGS sequence"/>
</dbReference>
<evidence type="ECO:0000256" key="1">
    <source>
        <dbReference type="SAM" id="MobiDB-lite"/>
    </source>
</evidence>
<feature type="region of interest" description="Disordered" evidence="1">
    <location>
        <begin position="241"/>
        <end position="270"/>
    </location>
</feature>
<evidence type="ECO:0000313" key="4">
    <source>
        <dbReference type="Proteomes" id="UP000027318"/>
    </source>
</evidence>
<protein>
    <recommendedName>
        <fullName evidence="2">DnaT DNA-binding domain-containing protein</fullName>
    </recommendedName>
</protein>
<feature type="compositionally biased region" description="Low complexity" evidence="1">
    <location>
        <begin position="103"/>
        <end position="112"/>
    </location>
</feature>
<dbReference type="RefSeq" id="WP_036545000.1">
    <property type="nucleotide sequence ID" value="NZ_JMSZ01000016.1"/>
</dbReference>
<comment type="caution">
    <text evidence="3">The sequence shown here is derived from an EMBL/GenBank/DDBJ whole genome shotgun (WGS) entry which is preliminary data.</text>
</comment>
<accession>A0A063Y8G7</accession>
<gene>
    <name evidence="3" type="ORF">ADINL_1279</name>
</gene>
<keyword evidence="4" id="KW-1185">Reference proteome</keyword>
<feature type="domain" description="DnaT DNA-binding" evidence="2">
    <location>
        <begin position="178"/>
        <end position="242"/>
    </location>
</feature>
<dbReference type="InterPro" id="IPR040480">
    <property type="entry name" value="DnaT_DNA_bind"/>
</dbReference>